<dbReference type="GeneID" id="92829676"/>
<reference evidence="4 5" key="1">
    <citation type="submission" date="2012-02" db="EMBL/GenBank/DDBJ databases">
        <title>Whole genome shotgun sequence of Escherichia hermannii NBRC 105704.</title>
        <authorList>
            <person name="Yoshida I."/>
            <person name="Hosoyama A."/>
            <person name="Tsuchikane K."/>
            <person name="Katsumata H."/>
            <person name="Yamazaki S."/>
            <person name="Fujita N."/>
        </authorList>
    </citation>
    <scope>NUCLEOTIDE SEQUENCE [LARGE SCALE GENOMIC DNA]</scope>
    <source>
        <strain evidence="4 5">NBRC 105704</strain>
    </source>
</reference>
<dbReference type="EMBL" id="BAFF01000010">
    <property type="protein sequence ID" value="GAB52950.1"/>
    <property type="molecule type" value="Genomic_DNA"/>
</dbReference>
<feature type="domain" description="N-acetyltransferase" evidence="3">
    <location>
        <begin position="25"/>
        <end position="176"/>
    </location>
</feature>
<sequence>MIPASSVIVLSAPQIYAYIDSLSQLLIDCVNDGASVSFIWPMTAEKAHTFWKGVAESVTREERIVLAATDAQGNLAGTVQLIVDQPENQPHRADVAKLLVSPGARRQGLAQQLMTALENQAALHNKSVLTLDTATGSGAEAFYQQAGWQRVGDIPHFALMPDGAPCSTTWYYKQLKR</sequence>
<dbReference type="InterPro" id="IPR050832">
    <property type="entry name" value="Bact_Acetyltransf"/>
</dbReference>
<dbReference type="PANTHER" id="PTHR43877">
    <property type="entry name" value="AMINOALKYLPHOSPHONATE N-ACETYLTRANSFERASE-RELATED-RELATED"/>
    <property type="match status" value="1"/>
</dbReference>
<proteinExistence type="predicted"/>
<keyword evidence="5" id="KW-1185">Reference proteome</keyword>
<dbReference type="InterPro" id="IPR000182">
    <property type="entry name" value="GNAT_dom"/>
</dbReference>
<evidence type="ECO:0000313" key="4">
    <source>
        <dbReference type="EMBL" id="GAB52950.1"/>
    </source>
</evidence>
<evidence type="ECO:0000256" key="1">
    <source>
        <dbReference type="ARBA" id="ARBA00022679"/>
    </source>
</evidence>
<organism evidence="4 5">
    <name type="scientific">Atlantibacter hermannii NBRC 105704</name>
    <dbReference type="NCBI Taxonomy" id="1115512"/>
    <lineage>
        <taxon>Bacteria</taxon>
        <taxon>Pseudomonadati</taxon>
        <taxon>Pseudomonadota</taxon>
        <taxon>Gammaproteobacteria</taxon>
        <taxon>Enterobacterales</taxon>
        <taxon>Enterobacteriaceae</taxon>
        <taxon>Atlantibacter</taxon>
    </lineage>
</organism>
<dbReference type="GO" id="GO:0016747">
    <property type="term" value="F:acyltransferase activity, transferring groups other than amino-acyl groups"/>
    <property type="evidence" value="ECO:0007669"/>
    <property type="project" value="InterPro"/>
</dbReference>
<dbReference type="RefSeq" id="WP_002437085.1">
    <property type="nucleotide sequence ID" value="NZ_BAFF01000010.1"/>
</dbReference>
<dbReference type="eggNOG" id="COG0456">
    <property type="taxonomic scope" value="Bacteria"/>
</dbReference>
<protein>
    <submittedName>
        <fullName evidence="4">Putative acetyltransferase</fullName>
    </submittedName>
</protein>
<gene>
    <name evidence="4" type="ORF">EH105704_10_00570</name>
</gene>
<evidence type="ECO:0000313" key="5">
    <source>
        <dbReference type="Proteomes" id="UP000010297"/>
    </source>
</evidence>
<dbReference type="PROSITE" id="PS51186">
    <property type="entry name" value="GNAT"/>
    <property type="match status" value="1"/>
</dbReference>
<comment type="caution">
    <text evidence="4">The sequence shown here is derived from an EMBL/GenBank/DDBJ whole genome shotgun (WGS) entry which is preliminary data.</text>
</comment>
<evidence type="ECO:0000259" key="3">
    <source>
        <dbReference type="PROSITE" id="PS51186"/>
    </source>
</evidence>
<dbReference type="Proteomes" id="UP000010297">
    <property type="component" value="Unassembled WGS sequence"/>
</dbReference>
<evidence type="ECO:0000256" key="2">
    <source>
        <dbReference type="ARBA" id="ARBA00023315"/>
    </source>
</evidence>
<dbReference type="SUPFAM" id="SSF55729">
    <property type="entry name" value="Acyl-CoA N-acyltransferases (Nat)"/>
    <property type="match status" value="1"/>
</dbReference>
<accession>H5V4P2</accession>
<keyword evidence="2" id="KW-0012">Acyltransferase</keyword>
<name>H5V4P2_ATLHE</name>
<dbReference type="Pfam" id="PF00583">
    <property type="entry name" value="Acetyltransf_1"/>
    <property type="match status" value="1"/>
</dbReference>
<dbReference type="CDD" id="cd04301">
    <property type="entry name" value="NAT_SF"/>
    <property type="match status" value="1"/>
</dbReference>
<keyword evidence="1 4" id="KW-0808">Transferase</keyword>
<dbReference type="AlphaFoldDB" id="H5V4P2"/>
<dbReference type="InterPro" id="IPR016181">
    <property type="entry name" value="Acyl_CoA_acyltransferase"/>
</dbReference>
<dbReference type="Gene3D" id="3.40.630.30">
    <property type="match status" value="1"/>
</dbReference>
<dbReference type="PANTHER" id="PTHR43877:SF1">
    <property type="entry name" value="ACETYLTRANSFERASE"/>
    <property type="match status" value="1"/>
</dbReference>